<organism evidence="12 13">
    <name type="scientific">Debaryomyces fabryi</name>
    <dbReference type="NCBI Taxonomy" id="58627"/>
    <lineage>
        <taxon>Eukaryota</taxon>
        <taxon>Fungi</taxon>
        <taxon>Dikarya</taxon>
        <taxon>Ascomycota</taxon>
        <taxon>Saccharomycotina</taxon>
        <taxon>Pichiomycetes</taxon>
        <taxon>Debaryomycetaceae</taxon>
        <taxon>Debaryomyces</taxon>
    </lineage>
</organism>
<dbReference type="Proteomes" id="UP000054251">
    <property type="component" value="Unassembled WGS sequence"/>
</dbReference>
<dbReference type="InterPro" id="IPR011545">
    <property type="entry name" value="DEAD/DEAH_box_helicase_dom"/>
</dbReference>
<dbReference type="Gene3D" id="3.40.50.300">
    <property type="entry name" value="P-loop containing nucleotide triphosphate hydrolases"/>
    <property type="match status" value="1"/>
</dbReference>
<keyword evidence="5 8" id="KW-0347">Helicase</keyword>
<evidence type="ECO:0000256" key="9">
    <source>
        <dbReference type="SAM" id="MobiDB-lite"/>
    </source>
</evidence>
<comment type="function">
    <text evidence="8">RNA helicase.</text>
</comment>
<feature type="short sequence motif" description="Q motif" evidence="7">
    <location>
        <begin position="161"/>
        <end position="190"/>
    </location>
</feature>
<evidence type="ECO:0000256" key="7">
    <source>
        <dbReference type="PROSITE-ProRule" id="PRU00552"/>
    </source>
</evidence>
<protein>
    <recommendedName>
        <fullName evidence="8">ATP-dependent RNA helicase</fullName>
        <ecNumber evidence="8">3.6.4.13</ecNumber>
    </recommendedName>
</protein>
<dbReference type="CDD" id="cd17949">
    <property type="entry name" value="DEADc_DDX31"/>
    <property type="match status" value="1"/>
</dbReference>
<dbReference type="AlphaFoldDB" id="A0A0V1Q4Q9"/>
<dbReference type="GO" id="GO:0003724">
    <property type="term" value="F:RNA helicase activity"/>
    <property type="evidence" value="ECO:0007669"/>
    <property type="project" value="UniProtKB-EC"/>
</dbReference>
<evidence type="ECO:0000313" key="12">
    <source>
        <dbReference type="EMBL" id="KSA03459.1"/>
    </source>
</evidence>
<comment type="subcellular location">
    <subcellularLocation>
        <location evidence="1">Nucleus</location>
        <location evidence="1">Nucleolus</location>
    </subcellularLocation>
</comment>
<feature type="domain" description="DEAD-box RNA helicase Q" evidence="11">
    <location>
        <begin position="161"/>
        <end position="190"/>
    </location>
</feature>
<dbReference type="PROSITE" id="PS51192">
    <property type="entry name" value="HELICASE_ATP_BIND_1"/>
    <property type="match status" value="1"/>
</dbReference>
<evidence type="ECO:0000256" key="2">
    <source>
        <dbReference type="ARBA" id="ARBA00022552"/>
    </source>
</evidence>
<feature type="region of interest" description="Disordered" evidence="9">
    <location>
        <begin position="401"/>
        <end position="427"/>
    </location>
</feature>
<keyword evidence="6 8" id="KW-0067">ATP-binding</keyword>
<comment type="catalytic activity">
    <reaction evidence="8">
        <text>ATP + H2O = ADP + phosphate + H(+)</text>
        <dbReference type="Rhea" id="RHEA:13065"/>
        <dbReference type="ChEBI" id="CHEBI:15377"/>
        <dbReference type="ChEBI" id="CHEBI:15378"/>
        <dbReference type="ChEBI" id="CHEBI:30616"/>
        <dbReference type="ChEBI" id="CHEBI:43474"/>
        <dbReference type="ChEBI" id="CHEBI:456216"/>
        <dbReference type="EC" id="3.6.4.13"/>
    </reaction>
</comment>
<evidence type="ECO:0000259" key="11">
    <source>
        <dbReference type="PROSITE" id="PS51195"/>
    </source>
</evidence>
<keyword evidence="3 8" id="KW-0547">Nucleotide-binding</keyword>
<dbReference type="GO" id="GO:0016787">
    <property type="term" value="F:hydrolase activity"/>
    <property type="evidence" value="ECO:0007669"/>
    <property type="project" value="UniProtKB-KW"/>
</dbReference>
<feature type="compositionally biased region" description="Basic and acidic residues" evidence="9">
    <location>
        <begin position="69"/>
        <end position="93"/>
    </location>
</feature>
<dbReference type="RefSeq" id="XP_015469561.1">
    <property type="nucleotide sequence ID" value="XM_015609605.1"/>
</dbReference>
<evidence type="ECO:0000256" key="4">
    <source>
        <dbReference type="ARBA" id="ARBA00022801"/>
    </source>
</evidence>
<proteinExistence type="inferred from homology"/>
<feature type="region of interest" description="Disordered" evidence="9">
    <location>
        <begin position="1"/>
        <end position="106"/>
    </location>
</feature>
<comment type="caution">
    <text evidence="12">The sequence shown here is derived from an EMBL/GenBank/DDBJ whole genome shotgun (WGS) entry which is preliminary data.</text>
</comment>
<dbReference type="GO" id="GO:0005524">
    <property type="term" value="F:ATP binding"/>
    <property type="evidence" value="ECO:0007669"/>
    <property type="project" value="UniProtKB-UniRule"/>
</dbReference>
<evidence type="ECO:0000256" key="1">
    <source>
        <dbReference type="ARBA" id="ARBA00004604"/>
    </source>
</evidence>
<dbReference type="SMART" id="SM00487">
    <property type="entry name" value="DEXDc"/>
    <property type="match status" value="1"/>
</dbReference>
<gene>
    <name evidence="12" type="ORF">AC631_00775</name>
</gene>
<dbReference type="InterPro" id="IPR027417">
    <property type="entry name" value="P-loop_NTPase"/>
</dbReference>
<dbReference type="InterPro" id="IPR014014">
    <property type="entry name" value="RNA_helicase_DEAD_Q_motif"/>
</dbReference>
<dbReference type="GeneID" id="26837784"/>
<dbReference type="Pfam" id="PF00270">
    <property type="entry name" value="DEAD"/>
    <property type="match status" value="1"/>
</dbReference>
<dbReference type="GO" id="GO:0005730">
    <property type="term" value="C:nucleolus"/>
    <property type="evidence" value="ECO:0007669"/>
    <property type="project" value="UniProtKB-SubCell"/>
</dbReference>
<dbReference type="GO" id="GO:0003723">
    <property type="term" value="F:RNA binding"/>
    <property type="evidence" value="ECO:0007669"/>
    <property type="project" value="UniProtKB-UniRule"/>
</dbReference>
<dbReference type="GO" id="GO:0006364">
    <property type="term" value="P:rRNA processing"/>
    <property type="evidence" value="ECO:0007669"/>
    <property type="project" value="UniProtKB-KW"/>
</dbReference>
<sequence>MDEDDGLLLNFAVPNTSESTGSKAKKSGNKVTGGRWKDRRKLQLSLQGRGRNQKKEKIVATGVNSTDVDNSRLNRTKEPSDSTKEKPVQEKRKVPMNQDHLGPSSKKIKFKETSGEFGGKNSSYVSSLFTSNEASSTLTPSDTSAATTTYLPSNAPLKDATTFDGLGLNDKLATHLTESLRFKAPTKVQRAVIPSLIATQRDLFVKAQTGSGKTLSFLLPIFHKLMSEEKHKITRESGLFAIILVPTRELCTQIYGVLETLVRCHHHIVPGIVIGGEKKKSEKARLRKGVNILVATPGRLADHMENTTSLDVSQLRWLILDEGDRLTELGFEETITKITDNISKSSKISETIQKYQGLPTERVNVLCSATIQENVKKLGNIILNNPETISVDSNKQIEGTLNFDDEEEQQTIDSNNSEGKRMSAPDQLIQKSWLYHQN</sequence>
<reference evidence="12 13" key="1">
    <citation type="submission" date="2015-11" db="EMBL/GenBank/DDBJ databases">
        <title>The genome of Debaryomyces fabryi.</title>
        <authorList>
            <person name="Tafer H."/>
            <person name="Lopandic K."/>
        </authorList>
    </citation>
    <scope>NUCLEOTIDE SEQUENCE [LARGE SCALE GENOMIC DNA]</scope>
    <source>
        <strain evidence="12 13">CBS 789</strain>
    </source>
</reference>
<keyword evidence="2" id="KW-0698">rRNA processing</keyword>
<accession>A0A0V1Q4Q9</accession>
<dbReference type="EMBL" id="LMYN01000009">
    <property type="protein sequence ID" value="KSA03459.1"/>
    <property type="molecule type" value="Genomic_DNA"/>
</dbReference>
<keyword evidence="13" id="KW-1185">Reference proteome</keyword>
<feature type="compositionally biased region" description="Polar residues" evidence="9">
    <location>
        <begin position="13"/>
        <end position="22"/>
    </location>
</feature>
<evidence type="ECO:0000256" key="5">
    <source>
        <dbReference type="ARBA" id="ARBA00022806"/>
    </source>
</evidence>
<dbReference type="EC" id="3.6.4.13" evidence="8"/>
<dbReference type="OrthoDB" id="422663at2759"/>
<keyword evidence="4 8" id="KW-0378">Hydrolase</keyword>
<evidence type="ECO:0000256" key="3">
    <source>
        <dbReference type="ARBA" id="ARBA00022741"/>
    </source>
</evidence>
<comment type="similarity">
    <text evidence="8">Belongs to the DEAD box helicase family.</text>
</comment>
<evidence type="ECO:0000256" key="6">
    <source>
        <dbReference type="ARBA" id="ARBA00022840"/>
    </source>
</evidence>
<dbReference type="InterPro" id="IPR014001">
    <property type="entry name" value="Helicase_ATP-bd"/>
</dbReference>
<name>A0A0V1Q4Q9_9ASCO</name>
<dbReference type="PROSITE" id="PS51195">
    <property type="entry name" value="Q_MOTIF"/>
    <property type="match status" value="1"/>
</dbReference>
<feature type="domain" description="Helicase ATP-binding" evidence="10">
    <location>
        <begin position="194"/>
        <end position="389"/>
    </location>
</feature>
<dbReference type="PANTHER" id="PTHR24031">
    <property type="entry name" value="RNA HELICASE"/>
    <property type="match status" value="1"/>
</dbReference>
<keyword evidence="8" id="KW-0694">RNA-binding</keyword>
<evidence type="ECO:0000313" key="13">
    <source>
        <dbReference type="Proteomes" id="UP000054251"/>
    </source>
</evidence>
<evidence type="ECO:0000256" key="8">
    <source>
        <dbReference type="RuleBase" id="RU365068"/>
    </source>
</evidence>
<dbReference type="SUPFAM" id="SSF52540">
    <property type="entry name" value="P-loop containing nucleoside triphosphate hydrolases"/>
    <property type="match status" value="1"/>
</dbReference>
<evidence type="ECO:0000259" key="10">
    <source>
        <dbReference type="PROSITE" id="PS51192"/>
    </source>
</evidence>
<comment type="domain">
    <text evidence="8">The Q motif is unique to and characteristic of the DEAD box family of RNA helicases and controls ATP binding and hydrolysis.</text>
</comment>